<comment type="caution">
    <text evidence="2">The sequence shown here is derived from an EMBL/GenBank/DDBJ whole genome shotgun (WGS) entry which is preliminary data.</text>
</comment>
<name>A0A2M8J7F2_9RHOB</name>
<keyword evidence="1" id="KW-0472">Membrane</keyword>
<evidence type="ECO:0000313" key="3">
    <source>
        <dbReference type="Proteomes" id="UP000231553"/>
    </source>
</evidence>
<feature type="transmembrane region" description="Helical" evidence="1">
    <location>
        <begin position="25"/>
        <end position="49"/>
    </location>
</feature>
<dbReference type="OrthoDB" id="7744930at2"/>
<keyword evidence="1" id="KW-1133">Transmembrane helix</keyword>
<protein>
    <submittedName>
        <fullName evidence="2">Uncharacterized protein</fullName>
    </submittedName>
</protein>
<sequence>MISRSSVKLAWDVVMNERRNPLRSFPLMTAHMLMQILAWMWSTIFAVAIGSYVAFGVSTIGHVFVLAGVFATLAVFQRAEQAEPKAV</sequence>
<keyword evidence="3" id="KW-1185">Reference proteome</keyword>
<feature type="transmembrane region" description="Helical" evidence="1">
    <location>
        <begin position="55"/>
        <end position="76"/>
    </location>
</feature>
<keyword evidence="1" id="KW-0812">Transmembrane</keyword>
<evidence type="ECO:0000256" key="1">
    <source>
        <dbReference type="SAM" id="Phobius"/>
    </source>
</evidence>
<dbReference type="EMBL" id="PGTB01000001">
    <property type="protein sequence ID" value="PJE38705.1"/>
    <property type="molecule type" value="Genomic_DNA"/>
</dbReference>
<gene>
    <name evidence="2" type="ORF">CVM52_00840</name>
</gene>
<organism evidence="2 3">
    <name type="scientific">Pseudooceanicola lipolyticus</name>
    <dbReference type="NCBI Taxonomy" id="2029104"/>
    <lineage>
        <taxon>Bacteria</taxon>
        <taxon>Pseudomonadati</taxon>
        <taxon>Pseudomonadota</taxon>
        <taxon>Alphaproteobacteria</taxon>
        <taxon>Rhodobacterales</taxon>
        <taxon>Paracoccaceae</taxon>
        <taxon>Pseudooceanicola</taxon>
    </lineage>
</organism>
<dbReference type="AlphaFoldDB" id="A0A2M8J7F2"/>
<reference evidence="2 3" key="1">
    <citation type="journal article" date="2018" name="Int. J. Syst. Evol. Microbiol.">
        <title>Pseudooceanicola lipolyticus sp. nov., a marine alphaproteobacterium, reclassification of Oceanicola flagellatus as Pseudooceanicola flagellatus comb. nov. and emended description of the genus Pseudooceanicola.</title>
        <authorList>
            <person name="Huang M.-M."/>
            <person name="Guo L.-L."/>
            <person name="Wu Y.-H."/>
            <person name="Lai Q.-L."/>
            <person name="Shao Z.-Z."/>
            <person name="Wang C.-S."/>
            <person name="Wu M."/>
            <person name="Xu X.-W."/>
        </authorList>
    </citation>
    <scope>NUCLEOTIDE SEQUENCE [LARGE SCALE GENOMIC DNA]</scope>
    <source>
        <strain evidence="2 3">157</strain>
    </source>
</reference>
<accession>A0A2M8J7F2</accession>
<dbReference type="RefSeq" id="WP_100160834.1">
    <property type="nucleotide sequence ID" value="NZ_PGTB01000001.1"/>
</dbReference>
<dbReference type="Proteomes" id="UP000231553">
    <property type="component" value="Unassembled WGS sequence"/>
</dbReference>
<proteinExistence type="predicted"/>
<evidence type="ECO:0000313" key="2">
    <source>
        <dbReference type="EMBL" id="PJE38705.1"/>
    </source>
</evidence>